<dbReference type="EMBL" id="KB310334">
    <property type="protein sequence ID" value="ELT91812.1"/>
    <property type="molecule type" value="Genomic_DNA"/>
</dbReference>
<dbReference type="EnsemblMetazoa" id="CapteT229287">
    <property type="protein sequence ID" value="CapteP229287"/>
    <property type="gene ID" value="CapteG229287"/>
</dbReference>
<feature type="transmembrane region" description="Helical" evidence="1">
    <location>
        <begin position="337"/>
        <end position="356"/>
    </location>
</feature>
<dbReference type="HOGENOM" id="CLU_564132_0_0_1"/>
<evidence type="ECO:0000313" key="3">
    <source>
        <dbReference type="EnsemblMetazoa" id="CapteP229287"/>
    </source>
</evidence>
<feature type="transmembrane region" description="Helical" evidence="1">
    <location>
        <begin position="255"/>
        <end position="278"/>
    </location>
</feature>
<keyword evidence="1" id="KW-0812">Transmembrane</keyword>
<reference evidence="4" key="1">
    <citation type="submission" date="2012-12" db="EMBL/GenBank/DDBJ databases">
        <authorList>
            <person name="Hellsten U."/>
            <person name="Grimwood J."/>
            <person name="Chapman J.A."/>
            <person name="Shapiro H."/>
            <person name="Aerts A."/>
            <person name="Otillar R.P."/>
            <person name="Terry A.Y."/>
            <person name="Boore J.L."/>
            <person name="Simakov O."/>
            <person name="Marletaz F."/>
            <person name="Cho S.-J."/>
            <person name="Edsinger-Gonzales E."/>
            <person name="Havlak P."/>
            <person name="Kuo D.-H."/>
            <person name="Larsson T."/>
            <person name="Lv J."/>
            <person name="Arendt D."/>
            <person name="Savage R."/>
            <person name="Osoegawa K."/>
            <person name="de Jong P."/>
            <person name="Lindberg D.R."/>
            <person name="Seaver E.C."/>
            <person name="Weisblat D.A."/>
            <person name="Putnam N.H."/>
            <person name="Grigoriev I.V."/>
            <person name="Rokhsar D.S."/>
        </authorList>
    </citation>
    <scope>NUCLEOTIDE SEQUENCE</scope>
    <source>
        <strain evidence="4">I ESC-2004</strain>
    </source>
</reference>
<keyword evidence="1" id="KW-0472">Membrane</keyword>
<feature type="transmembrane region" description="Helical" evidence="1">
    <location>
        <begin position="226"/>
        <end position="243"/>
    </location>
</feature>
<reference evidence="3" key="3">
    <citation type="submission" date="2015-06" db="UniProtKB">
        <authorList>
            <consortium name="EnsemblMetazoa"/>
        </authorList>
    </citation>
    <scope>IDENTIFICATION</scope>
</reference>
<feature type="transmembrane region" description="Helical" evidence="1">
    <location>
        <begin position="35"/>
        <end position="54"/>
    </location>
</feature>
<feature type="transmembrane region" description="Helical" evidence="1">
    <location>
        <begin position="299"/>
        <end position="317"/>
    </location>
</feature>
<proteinExistence type="predicted"/>
<reference evidence="2 4" key="2">
    <citation type="journal article" date="2013" name="Nature">
        <title>Insights into bilaterian evolution from three spiralian genomes.</title>
        <authorList>
            <person name="Simakov O."/>
            <person name="Marletaz F."/>
            <person name="Cho S.J."/>
            <person name="Edsinger-Gonzales E."/>
            <person name="Havlak P."/>
            <person name="Hellsten U."/>
            <person name="Kuo D.H."/>
            <person name="Larsson T."/>
            <person name="Lv J."/>
            <person name="Arendt D."/>
            <person name="Savage R."/>
            <person name="Osoegawa K."/>
            <person name="de Jong P."/>
            <person name="Grimwood J."/>
            <person name="Chapman J.A."/>
            <person name="Shapiro H."/>
            <person name="Aerts A."/>
            <person name="Otillar R.P."/>
            <person name="Terry A.Y."/>
            <person name="Boore J.L."/>
            <person name="Grigoriev I.V."/>
            <person name="Lindberg D.R."/>
            <person name="Seaver E.C."/>
            <person name="Weisblat D.A."/>
            <person name="Putnam N.H."/>
            <person name="Rokhsar D.S."/>
        </authorList>
    </citation>
    <scope>NUCLEOTIDE SEQUENCE</scope>
    <source>
        <strain evidence="2 4">I ESC-2004</strain>
    </source>
</reference>
<feature type="transmembrane region" description="Helical" evidence="1">
    <location>
        <begin position="197"/>
        <end position="214"/>
    </location>
</feature>
<dbReference type="OrthoDB" id="6285655at2759"/>
<keyword evidence="4" id="KW-1185">Reference proteome</keyword>
<dbReference type="AlphaFoldDB" id="R7TEA7"/>
<name>R7TEA7_CAPTE</name>
<evidence type="ECO:0000313" key="2">
    <source>
        <dbReference type="EMBL" id="ELT91812.1"/>
    </source>
</evidence>
<organism evidence="2">
    <name type="scientific">Capitella teleta</name>
    <name type="common">Polychaete worm</name>
    <dbReference type="NCBI Taxonomy" id="283909"/>
    <lineage>
        <taxon>Eukaryota</taxon>
        <taxon>Metazoa</taxon>
        <taxon>Spiralia</taxon>
        <taxon>Lophotrochozoa</taxon>
        <taxon>Annelida</taxon>
        <taxon>Polychaeta</taxon>
        <taxon>Sedentaria</taxon>
        <taxon>Scolecida</taxon>
        <taxon>Capitellidae</taxon>
        <taxon>Capitella</taxon>
    </lineage>
</organism>
<feature type="transmembrane region" description="Helical" evidence="1">
    <location>
        <begin position="12"/>
        <end position="29"/>
    </location>
</feature>
<dbReference type="Proteomes" id="UP000014760">
    <property type="component" value="Unassembled WGS sequence"/>
</dbReference>
<sequence>MLSSSDAKWRCMWHMMVWSISLTLVSQFLFIGDYIAFYILAAISMVVLPILTAIYNNTAGRHGAGLLRVGYVLCDPVMACITVVPLLIFNKLPSIVAEISCVKQHVTWNATYVCLANQSDVTNLSPYQNITSDEYNRQSFVNKEEDNKERKDLKAQICNKQCKTNVVYERLRLIPIKSKSFRGHNCMLLFWQKRSFLVIQGALFIPALLCLFMGRRSRKMTFNTHLLTFIYWLVTAIEAAELLDFSLLHNGYRHIIFTTEAIIAIVRIITHSYAVVTLCSYISPMRHEIDHEFRKKFDFLYQCFVVISGVLFTEIPLLTARVQIIAVDVSVLLPGSFYMWLIKDFIFISLLLILIAGQRIARRKSSTMLCRIRLDTPNVVFQPEKRDVYIVRKKKVSFQDPLETTFDLEDEKPFFEIAPNIAAYFSHHAKSKSTSIDTALDTIDGKKTQFCNGVMKHHAKTASDSELNKSKYVSSANGLHKSLA</sequence>
<dbReference type="EMBL" id="AMQN01013603">
    <property type="status" value="NOT_ANNOTATED_CDS"/>
    <property type="molecule type" value="Genomic_DNA"/>
</dbReference>
<keyword evidence="1" id="KW-1133">Transmembrane helix</keyword>
<feature type="transmembrane region" description="Helical" evidence="1">
    <location>
        <begin position="66"/>
        <end position="88"/>
    </location>
</feature>
<protein>
    <submittedName>
        <fullName evidence="2 3">Uncharacterized protein</fullName>
    </submittedName>
</protein>
<gene>
    <name evidence="2" type="ORF">CAPTEDRAFT_229287</name>
</gene>
<evidence type="ECO:0000313" key="4">
    <source>
        <dbReference type="Proteomes" id="UP000014760"/>
    </source>
</evidence>
<accession>R7TEA7</accession>
<evidence type="ECO:0000256" key="1">
    <source>
        <dbReference type="SAM" id="Phobius"/>
    </source>
</evidence>